<organism evidence="4 5">
    <name type="scientific">Calypte anna</name>
    <name type="common">Anna's hummingbird</name>
    <name type="synonym">Archilochus anna</name>
    <dbReference type="NCBI Taxonomy" id="9244"/>
    <lineage>
        <taxon>Eukaryota</taxon>
        <taxon>Metazoa</taxon>
        <taxon>Chordata</taxon>
        <taxon>Craniata</taxon>
        <taxon>Vertebrata</taxon>
        <taxon>Euteleostomi</taxon>
        <taxon>Archelosauria</taxon>
        <taxon>Archosauria</taxon>
        <taxon>Dinosauria</taxon>
        <taxon>Saurischia</taxon>
        <taxon>Theropoda</taxon>
        <taxon>Coelurosauria</taxon>
        <taxon>Aves</taxon>
        <taxon>Neognathae</taxon>
        <taxon>Neoaves</taxon>
        <taxon>Strisores</taxon>
        <taxon>Apodiformes</taxon>
        <taxon>Trochilidae</taxon>
        <taxon>Calypte</taxon>
    </lineage>
</organism>
<dbReference type="AlphaFoldDB" id="A0A091IJE9"/>
<dbReference type="GO" id="GO:0006955">
    <property type="term" value="P:immune response"/>
    <property type="evidence" value="ECO:0007669"/>
    <property type="project" value="InterPro"/>
</dbReference>
<feature type="non-terminal residue" evidence="4">
    <location>
        <position position="1"/>
    </location>
</feature>
<evidence type="ECO:0000313" key="4">
    <source>
        <dbReference type="EMBL" id="KFP07653.1"/>
    </source>
</evidence>
<dbReference type="EMBL" id="KL218732">
    <property type="protein sequence ID" value="KFP07653.1"/>
    <property type="molecule type" value="Genomic_DNA"/>
</dbReference>
<accession>A0A091IJE9</accession>
<evidence type="ECO:0000259" key="3">
    <source>
        <dbReference type="SMART" id="SM00199"/>
    </source>
</evidence>
<reference evidence="4 5" key="1">
    <citation type="submission" date="2014-04" db="EMBL/GenBank/DDBJ databases">
        <title>Genome evolution of avian class.</title>
        <authorList>
            <person name="Zhang G."/>
            <person name="Li C."/>
        </authorList>
    </citation>
    <scope>NUCLEOTIDE SEQUENCE [LARGE SCALE GENOMIC DNA]</scope>
    <source>
        <strain evidence="4">BGI_N300</strain>
    </source>
</reference>
<dbReference type="InterPro" id="IPR036048">
    <property type="entry name" value="Interleukin_8-like_sf"/>
</dbReference>
<comment type="similarity">
    <text evidence="1">Belongs to the intercrine gamma family.</text>
</comment>
<dbReference type="STRING" id="9244.A0A091IJE9"/>
<dbReference type="Proteomes" id="UP000054308">
    <property type="component" value="Unassembled WGS sequence"/>
</dbReference>
<name>A0A091IJE9_CALAN</name>
<feature type="domain" description="Chemokine interleukin-8-like" evidence="3">
    <location>
        <begin position="8"/>
        <end position="65"/>
    </location>
</feature>
<dbReference type="PRINTS" id="PR01731">
    <property type="entry name" value="LYMPHOTACTIN"/>
</dbReference>
<dbReference type="GO" id="GO:0008009">
    <property type="term" value="F:chemokine activity"/>
    <property type="evidence" value="ECO:0007669"/>
    <property type="project" value="InterPro"/>
</dbReference>
<dbReference type="InterPro" id="IPR008105">
    <property type="entry name" value="Chemokine_XCL1/XCL2"/>
</dbReference>
<dbReference type="InterPro" id="IPR001811">
    <property type="entry name" value="Chemokine_IL8-like_dom"/>
</dbReference>
<dbReference type="SMART" id="SM00199">
    <property type="entry name" value="SCY"/>
    <property type="match status" value="1"/>
</dbReference>
<dbReference type="SUPFAM" id="SSF54117">
    <property type="entry name" value="Interleukin 8-like chemokines"/>
    <property type="match status" value="1"/>
</dbReference>
<feature type="non-terminal residue" evidence="4">
    <location>
        <position position="70"/>
    </location>
</feature>
<gene>
    <name evidence="4" type="ORF">N300_12264</name>
</gene>
<evidence type="ECO:0000256" key="1">
    <source>
        <dbReference type="ARBA" id="ARBA00006894"/>
    </source>
</evidence>
<protein>
    <submittedName>
        <fullName evidence="4">Lymphotactin</fullName>
    </submittedName>
</protein>
<sequence>GSIGSQPMRKLSCVSLSTQKLNIRNLVSYEKQEVPINAIMFITTKGIRICVSSENKWVQAAVRKIDRRRT</sequence>
<dbReference type="Pfam" id="PF00048">
    <property type="entry name" value="IL8"/>
    <property type="match status" value="1"/>
</dbReference>
<proteinExistence type="inferred from homology"/>
<keyword evidence="2" id="KW-0202">Cytokine</keyword>
<evidence type="ECO:0000313" key="5">
    <source>
        <dbReference type="Proteomes" id="UP000054308"/>
    </source>
</evidence>
<dbReference type="Gene3D" id="2.40.50.40">
    <property type="match status" value="1"/>
</dbReference>
<keyword evidence="5" id="KW-1185">Reference proteome</keyword>
<evidence type="ECO:0000256" key="2">
    <source>
        <dbReference type="ARBA" id="ARBA00022514"/>
    </source>
</evidence>
<dbReference type="GO" id="GO:0005615">
    <property type="term" value="C:extracellular space"/>
    <property type="evidence" value="ECO:0007669"/>
    <property type="project" value="UniProtKB-KW"/>
</dbReference>